<accession>A0AAD3M3P5</accession>
<dbReference type="PANTHER" id="PTHR46767:SF1">
    <property type="entry name" value="LIM DOMAIN ONLY PROTEIN 7"/>
    <property type="match status" value="1"/>
</dbReference>
<dbReference type="GO" id="GO:0030155">
    <property type="term" value="P:regulation of cell adhesion"/>
    <property type="evidence" value="ECO:0007669"/>
    <property type="project" value="InterPro"/>
</dbReference>
<reference evidence="2" key="1">
    <citation type="submission" date="2022-08" db="EMBL/GenBank/DDBJ databases">
        <title>Genome sequencing of akame (Lates japonicus).</title>
        <authorList>
            <person name="Hashiguchi Y."/>
            <person name="Takahashi H."/>
        </authorList>
    </citation>
    <scope>NUCLEOTIDE SEQUENCE</scope>
    <source>
        <strain evidence="2">Kochi</strain>
    </source>
</reference>
<comment type="caution">
    <text evidence="2">The sequence shown here is derived from an EMBL/GenBank/DDBJ whole genome shotgun (WGS) entry which is preliminary data.</text>
</comment>
<dbReference type="Proteomes" id="UP001279410">
    <property type="component" value="Unassembled WGS sequence"/>
</dbReference>
<feature type="region of interest" description="Disordered" evidence="1">
    <location>
        <begin position="1"/>
        <end position="38"/>
    </location>
</feature>
<keyword evidence="3" id="KW-1185">Reference proteome</keyword>
<dbReference type="EMBL" id="BRZM01003231">
    <property type="protein sequence ID" value="GLD46586.1"/>
    <property type="molecule type" value="Genomic_DNA"/>
</dbReference>
<feature type="compositionally biased region" description="Basic and acidic residues" evidence="1">
    <location>
        <begin position="107"/>
        <end position="190"/>
    </location>
</feature>
<feature type="region of interest" description="Disordered" evidence="1">
    <location>
        <begin position="68"/>
        <end position="239"/>
    </location>
</feature>
<feature type="region of interest" description="Disordered" evidence="1">
    <location>
        <begin position="291"/>
        <end position="320"/>
    </location>
</feature>
<evidence type="ECO:0000313" key="2">
    <source>
        <dbReference type="EMBL" id="GLD46586.1"/>
    </source>
</evidence>
<feature type="non-terminal residue" evidence="2">
    <location>
        <position position="1"/>
    </location>
</feature>
<feature type="compositionally biased region" description="Basic residues" evidence="1">
    <location>
        <begin position="305"/>
        <end position="320"/>
    </location>
</feature>
<feature type="compositionally biased region" description="Low complexity" evidence="1">
    <location>
        <begin position="84"/>
        <end position="95"/>
    </location>
</feature>
<dbReference type="AlphaFoldDB" id="A0AAD3M3P5"/>
<dbReference type="GO" id="GO:0023051">
    <property type="term" value="P:regulation of signaling"/>
    <property type="evidence" value="ECO:0007669"/>
    <property type="project" value="InterPro"/>
</dbReference>
<gene>
    <name evidence="2" type="ORF">AKAME5_002703800</name>
</gene>
<protein>
    <submittedName>
        <fullName evidence="2">LIM domain only protein 7 isoform X3</fullName>
    </submittedName>
</protein>
<dbReference type="InterPro" id="IPR029978">
    <property type="entry name" value="LMO-7"/>
</dbReference>
<evidence type="ECO:0000313" key="3">
    <source>
        <dbReference type="Proteomes" id="UP001279410"/>
    </source>
</evidence>
<name>A0AAD3M3P5_LATJO</name>
<organism evidence="2 3">
    <name type="scientific">Lates japonicus</name>
    <name type="common">Japanese lates</name>
    <dbReference type="NCBI Taxonomy" id="270547"/>
    <lineage>
        <taxon>Eukaryota</taxon>
        <taxon>Metazoa</taxon>
        <taxon>Chordata</taxon>
        <taxon>Craniata</taxon>
        <taxon>Vertebrata</taxon>
        <taxon>Euteleostomi</taxon>
        <taxon>Actinopterygii</taxon>
        <taxon>Neopterygii</taxon>
        <taxon>Teleostei</taxon>
        <taxon>Neoteleostei</taxon>
        <taxon>Acanthomorphata</taxon>
        <taxon>Carangaria</taxon>
        <taxon>Carangaria incertae sedis</taxon>
        <taxon>Centropomidae</taxon>
        <taxon>Lates</taxon>
    </lineage>
</organism>
<sequence>MDCFASSLQRQIPVPSITPSSSRWSWDPEEERRRQEKWQKEQERLLQEKYKRDQEKLQEEWLKAQQDIAKSVDQQEPGNLEVNSHSISPHSPFIPVNQPTSTLWEEEERKRKEEQERQRQAEEKRKREEEERELQRLQEERKRKERQEEEERKRREEEELRWQRRREEEREEERRRQEAAEQQRRERERAFQQQQQQQQWAGGSYGFANVQPPLSFTDRAKSKSSPQLDEEEKPQRKGVYVQPGGMAHWLLEEKLRSARDKEAQSQRAASELEMERRNILNAMRYREPERVTGGGLDEEGAPIQPRRRQGERHATHAQRRVSRQPGFLLQLLMALVMDTREATSSKNYTGLSASLAALPLHGGGSGPSGRFAILPSSTPWAPSEAGRNLVPWSVRLLLPHPLFSNASTVSLTSEIGKLGLRSEYETNSS</sequence>
<feature type="compositionally biased region" description="Polar residues" evidence="1">
    <location>
        <begin position="72"/>
        <end position="83"/>
    </location>
</feature>
<feature type="compositionally biased region" description="Polar residues" evidence="1">
    <location>
        <begin position="1"/>
        <end position="10"/>
    </location>
</feature>
<proteinExistence type="predicted"/>
<evidence type="ECO:0000256" key="1">
    <source>
        <dbReference type="SAM" id="MobiDB-lite"/>
    </source>
</evidence>
<dbReference type="PANTHER" id="PTHR46767">
    <property type="entry name" value="LIM DOMAIN ONLY PROTEIN 7"/>
    <property type="match status" value="1"/>
</dbReference>